<accession>A0A6I5ZM72</accession>
<dbReference type="EMBL" id="CP046244">
    <property type="protein sequence ID" value="QGP90709.1"/>
    <property type="molecule type" value="Genomic_DNA"/>
</dbReference>
<keyword evidence="6 9" id="KW-1133">Transmembrane helix</keyword>
<dbReference type="Pfam" id="PF02665">
    <property type="entry name" value="Nitrate_red_gam"/>
    <property type="match status" value="1"/>
</dbReference>
<keyword evidence="8 9" id="KW-0472">Membrane</keyword>
<keyword evidence="2" id="KW-0813">Transport</keyword>
<evidence type="ECO:0000256" key="5">
    <source>
        <dbReference type="ARBA" id="ARBA00022982"/>
    </source>
</evidence>
<protein>
    <submittedName>
        <fullName evidence="11">Nitrate reductase gamma subunit</fullName>
    </submittedName>
</protein>
<dbReference type="GO" id="GO:0005886">
    <property type="term" value="C:plasma membrane"/>
    <property type="evidence" value="ECO:0007669"/>
    <property type="project" value="UniProtKB-SubCell"/>
</dbReference>
<dbReference type="InterPro" id="IPR036197">
    <property type="entry name" value="NarG-like_sf"/>
</dbReference>
<dbReference type="GO" id="GO:0008940">
    <property type="term" value="F:nitrate reductase activity"/>
    <property type="evidence" value="ECO:0007669"/>
    <property type="project" value="TreeGrafter"/>
</dbReference>
<organism evidence="11 12">
    <name type="scientific">Neomoorella glycerini</name>
    <dbReference type="NCBI Taxonomy" id="55779"/>
    <lineage>
        <taxon>Bacteria</taxon>
        <taxon>Bacillati</taxon>
        <taxon>Bacillota</taxon>
        <taxon>Clostridia</taxon>
        <taxon>Neomoorellales</taxon>
        <taxon>Neomoorellaceae</taxon>
        <taxon>Neomoorella</taxon>
    </lineage>
</organism>
<name>A0A6I5ZM72_9FIRM</name>
<keyword evidence="3" id="KW-1003">Cell membrane</keyword>
<dbReference type="Proteomes" id="UP000425916">
    <property type="component" value="Chromosome"/>
</dbReference>
<keyword evidence="7" id="KW-0560">Oxidoreductase</keyword>
<dbReference type="InterPro" id="IPR051936">
    <property type="entry name" value="Heme-iron_electron_transfer"/>
</dbReference>
<feature type="transmembrane region" description="Helical" evidence="9">
    <location>
        <begin position="30"/>
        <end position="51"/>
    </location>
</feature>
<dbReference type="RefSeq" id="WP_156271189.1">
    <property type="nucleotide sequence ID" value="NZ_CP046244.1"/>
</dbReference>
<feature type="transmembrane region" description="Helical" evidence="9">
    <location>
        <begin position="245"/>
        <end position="268"/>
    </location>
</feature>
<keyword evidence="12" id="KW-1185">Reference proteome</keyword>
<dbReference type="GO" id="GO:0009055">
    <property type="term" value="F:electron transfer activity"/>
    <property type="evidence" value="ECO:0007669"/>
    <property type="project" value="TreeGrafter"/>
</dbReference>
<dbReference type="SUPFAM" id="SSF103501">
    <property type="entry name" value="Respiratory nitrate reductase 1 gamma chain"/>
    <property type="match status" value="1"/>
</dbReference>
<gene>
    <name evidence="11" type="ORF">MGLY_00180</name>
</gene>
<evidence type="ECO:0000256" key="7">
    <source>
        <dbReference type="ARBA" id="ARBA00023002"/>
    </source>
</evidence>
<dbReference type="GO" id="GO:0019645">
    <property type="term" value="P:anaerobic electron transport chain"/>
    <property type="evidence" value="ECO:0007669"/>
    <property type="project" value="TreeGrafter"/>
</dbReference>
<dbReference type="AlphaFoldDB" id="A0A6I5ZM72"/>
<feature type="transmembrane region" description="Helical" evidence="9">
    <location>
        <begin position="208"/>
        <end position="225"/>
    </location>
</feature>
<dbReference type="PANTHER" id="PTHR30598:SF3">
    <property type="entry name" value="RESPIRATORY NITRATE REDUCTASE 1 GAMMA CHAIN"/>
    <property type="match status" value="1"/>
</dbReference>
<dbReference type="GO" id="GO:0020037">
    <property type="term" value="F:heme binding"/>
    <property type="evidence" value="ECO:0007669"/>
    <property type="project" value="TreeGrafter"/>
</dbReference>
<dbReference type="NCBIfam" id="NF038037">
    <property type="entry name" value="cytob_DsrM"/>
    <property type="match status" value="1"/>
</dbReference>
<proteinExistence type="predicted"/>
<dbReference type="Gene3D" id="1.20.950.20">
    <property type="entry name" value="Transmembrane di-heme cytochromes, Chain C"/>
    <property type="match status" value="1"/>
</dbReference>
<evidence type="ECO:0000256" key="2">
    <source>
        <dbReference type="ARBA" id="ARBA00022448"/>
    </source>
</evidence>
<dbReference type="OrthoDB" id="9769404at2"/>
<evidence type="ECO:0000313" key="11">
    <source>
        <dbReference type="EMBL" id="QGP90709.1"/>
    </source>
</evidence>
<keyword evidence="5" id="KW-0249">Electron transport</keyword>
<evidence type="ECO:0000256" key="1">
    <source>
        <dbReference type="ARBA" id="ARBA00004651"/>
    </source>
</evidence>
<comment type="subcellular location">
    <subcellularLocation>
        <location evidence="1">Cell membrane</location>
        <topology evidence="1">Multi-pass membrane protein</topology>
    </subcellularLocation>
</comment>
<evidence type="ECO:0000256" key="8">
    <source>
        <dbReference type="ARBA" id="ARBA00023136"/>
    </source>
</evidence>
<evidence type="ECO:0000256" key="4">
    <source>
        <dbReference type="ARBA" id="ARBA00022692"/>
    </source>
</evidence>
<dbReference type="InterPro" id="IPR047660">
    <property type="entry name" value="DsrM"/>
</dbReference>
<evidence type="ECO:0000313" key="12">
    <source>
        <dbReference type="Proteomes" id="UP000425916"/>
    </source>
</evidence>
<keyword evidence="4 9" id="KW-0812">Transmembrane</keyword>
<reference evidence="11 12" key="1">
    <citation type="submission" date="2019-11" db="EMBL/GenBank/DDBJ databases">
        <title>Genome sequence of Moorella glycerini DSM11254.</title>
        <authorList>
            <person name="Poehlein A."/>
            <person name="Boeer T."/>
            <person name="Daniel R."/>
        </authorList>
    </citation>
    <scope>NUCLEOTIDE SEQUENCE [LARGE SCALE GENOMIC DNA]</scope>
    <source>
        <strain evidence="11 12">DSM 11254</strain>
    </source>
</reference>
<sequence length="330" mass="37740">MGMAFSFFIVIALIMVVTLGVGVAGLQYLFGVIIPYAAIAIFLAGMAYRVIKWARVPVPFRIPTTAGQQKSLPWIKASTFDNPSSTAGVIGRMALEVLLFRSLLRNTRMELHQGPRLAYHWEKWLWLGGLMFHWSFLLIFLRHLRFFTEPAPAFVPWLESIDGFFRIGLQGLYVTDIVIVIAVTYLFLRRVVIPQVRYISLPADYLPLFLILGIASTGILMRYFFRVDITAVKELTMGLVTFRPRVPAGIGVLFYIHLFLVCILGAYFPFSKLVHMGGIFLSPTRNLPNDSRARRHINPWNYPVKVHTYEEYEEEFREKMKMAGLPVEKG</sequence>
<evidence type="ECO:0000256" key="6">
    <source>
        <dbReference type="ARBA" id="ARBA00022989"/>
    </source>
</evidence>
<feature type="domain" description="NarG-like" evidence="10">
    <location>
        <begin position="122"/>
        <end position="276"/>
    </location>
</feature>
<feature type="transmembrane region" description="Helical" evidence="9">
    <location>
        <begin position="124"/>
        <end position="144"/>
    </location>
</feature>
<evidence type="ECO:0000256" key="9">
    <source>
        <dbReference type="SAM" id="Phobius"/>
    </source>
</evidence>
<feature type="transmembrane region" description="Helical" evidence="9">
    <location>
        <begin position="164"/>
        <end position="188"/>
    </location>
</feature>
<evidence type="ECO:0000256" key="3">
    <source>
        <dbReference type="ARBA" id="ARBA00022475"/>
    </source>
</evidence>
<dbReference type="InterPro" id="IPR023234">
    <property type="entry name" value="NarG-like_domain"/>
</dbReference>
<dbReference type="PANTHER" id="PTHR30598">
    <property type="entry name" value="NITRATE REDUCTASE PRIVATE CHAPERONE, REDOX ENZYME MATURATION PROTEIN REMP FAMILY"/>
    <property type="match status" value="1"/>
</dbReference>
<evidence type="ECO:0000259" key="10">
    <source>
        <dbReference type="Pfam" id="PF02665"/>
    </source>
</evidence>